<evidence type="ECO:0000313" key="3">
    <source>
        <dbReference type="EMBL" id="KAK3009542.1"/>
    </source>
</evidence>
<dbReference type="Proteomes" id="UP001188597">
    <property type="component" value="Unassembled WGS sequence"/>
</dbReference>
<dbReference type="AlphaFoldDB" id="A0AA89ANX3"/>
<evidence type="ECO:0000259" key="2">
    <source>
        <dbReference type="PROSITE" id="PS51499"/>
    </source>
</evidence>
<comment type="caution">
    <text evidence="3">The sequence shown here is derived from an EMBL/GenBank/DDBJ whole genome shotgun (WGS) entry which is preliminary data.</text>
</comment>
<dbReference type="InterPro" id="IPR023342">
    <property type="entry name" value="APO_dom"/>
</dbReference>
<sequence length="335" mass="37441">MKLVVSARSEAKKKSRIVEGGGNEERANCRDGVRARKEKTVPRRGGAGAGGTEVMSLRVWLGTVERERHHLPALGSYPPRLKFGQEWFHYNGPATPGTFVCAGNRPAQDQPTRNRKIRRQNVDLPSIQPKNKKKPYPIPLKKIQHAARADKKLAEMGVEKSLEPPKNGLLVPDLIPVAYEVLDAWKILIKGLAQLLHVVPVHACSECSEVHVAPSGHSIQDCHGTTSGQRRSLHSWVKGSINDVLLPIESYHLYDPFGRRITHETRFSYDRIPAVVELCIQAGVDLPEYPSRRRTSPIRMIGRKIIDQGEFVEEPWSSRSTDLPPSIIQQTLILG</sequence>
<protein>
    <recommendedName>
        <fullName evidence="2">APO domain-containing protein</fullName>
    </recommendedName>
</protein>
<feature type="domain" description="APO" evidence="2">
    <location>
        <begin position="203"/>
        <end position="288"/>
    </location>
</feature>
<organism evidence="3 4">
    <name type="scientific">Escallonia herrerae</name>
    <dbReference type="NCBI Taxonomy" id="1293975"/>
    <lineage>
        <taxon>Eukaryota</taxon>
        <taxon>Viridiplantae</taxon>
        <taxon>Streptophyta</taxon>
        <taxon>Embryophyta</taxon>
        <taxon>Tracheophyta</taxon>
        <taxon>Spermatophyta</taxon>
        <taxon>Magnoliopsida</taxon>
        <taxon>eudicotyledons</taxon>
        <taxon>Gunneridae</taxon>
        <taxon>Pentapetalae</taxon>
        <taxon>asterids</taxon>
        <taxon>campanulids</taxon>
        <taxon>Escalloniales</taxon>
        <taxon>Escalloniaceae</taxon>
        <taxon>Escallonia</taxon>
    </lineage>
</organism>
<evidence type="ECO:0000256" key="1">
    <source>
        <dbReference type="SAM" id="MobiDB-lite"/>
    </source>
</evidence>
<keyword evidence="4" id="KW-1185">Reference proteome</keyword>
<evidence type="ECO:0000313" key="4">
    <source>
        <dbReference type="Proteomes" id="UP001188597"/>
    </source>
</evidence>
<dbReference type="GO" id="GO:0003723">
    <property type="term" value="F:RNA binding"/>
    <property type="evidence" value="ECO:0007669"/>
    <property type="project" value="InterPro"/>
</dbReference>
<dbReference type="EMBL" id="JAVXUP010001636">
    <property type="protein sequence ID" value="KAK3009542.1"/>
    <property type="molecule type" value="Genomic_DNA"/>
</dbReference>
<accession>A0AA89ANX3</accession>
<proteinExistence type="predicted"/>
<reference evidence="3" key="1">
    <citation type="submission" date="2022-12" db="EMBL/GenBank/DDBJ databases">
        <title>Draft genome assemblies for two species of Escallonia (Escalloniales).</title>
        <authorList>
            <person name="Chanderbali A."/>
            <person name="Dervinis C."/>
            <person name="Anghel I."/>
            <person name="Soltis D."/>
            <person name="Soltis P."/>
            <person name="Zapata F."/>
        </authorList>
    </citation>
    <scope>NUCLEOTIDE SEQUENCE</scope>
    <source>
        <strain evidence="3">UCBG64.0493</strain>
        <tissue evidence="3">Leaf</tissue>
    </source>
</reference>
<feature type="region of interest" description="Disordered" evidence="1">
    <location>
        <begin position="1"/>
        <end position="26"/>
    </location>
</feature>
<dbReference type="Pfam" id="PF05634">
    <property type="entry name" value="APO_RNA-bind"/>
    <property type="match status" value="1"/>
</dbReference>
<name>A0AA89ANX3_9ASTE</name>
<dbReference type="PROSITE" id="PS51499">
    <property type="entry name" value="APO"/>
    <property type="match status" value="1"/>
</dbReference>
<gene>
    <name evidence="3" type="ORF">RJ639_014642</name>
</gene>